<sequence>MEAVIPGYILYIIHKRCVRQNIAVFIDLVHCVFKC</sequence>
<protein>
    <submittedName>
        <fullName evidence="1">Uncharacterized protein</fullName>
    </submittedName>
</protein>
<dbReference type="AlphaFoldDB" id="A0A087T1J7"/>
<organism evidence="1 2">
    <name type="scientific">Stegodyphus mimosarum</name>
    <name type="common">African social velvet spider</name>
    <dbReference type="NCBI Taxonomy" id="407821"/>
    <lineage>
        <taxon>Eukaryota</taxon>
        <taxon>Metazoa</taxon>
        <taxon>Ecdysozoa</taxon>
        <taxon>Arthropoda</taxon>
        <taxon>Chelicerata</taxon>
        <taxon>Arachnida</taxon>
        <taxon>Araneae</taxon>
        <taxon>Araneomorphae</taxon>
        <taxon>Entelegynae</taxon>
        <taxon>Eresoidea</taxon>
        <taxon>Eresidae</taxon>
        <taxon>Stegodyphus</taxon>
    </lineage>
</organism>
<dbReference type="EMBL" id="KK112974">
    <property type="protein sequence ID" value="KFM58986.1"/>
    <property type="molecule type" value="Genomic_DNA"/>
</dbReference>
<dbReference type="Proteomes" id="UP000054359">
    <property type="component" value="Unassembled WGS sequence"/>
</dbReference>
<proteinExistence type="predicted"/>
<accession>A0A087T1J7</accession>
<reference evidence="1 2" key="1">
    <citation type="submission" date="2013-11" db="EMBL/GenBank/DDBJ databases">
        <title>Genome sequencing of Stegodyphus mimosarum.</title>
        <authorList>
            <person name="Bechsgaard J."/>
        </authorList>
    </citation>
    <scope>NUCLEOTIDE SEQUENCE [LARGE SCALE GENOMIC DNA]</scope>
</reference>
<keyword evidence="2" id="KW-1185">Reference proteome</keyword>
<evidence type="ECO:0000313" key="2">
    <source>
        <dbReference type="Proteomes" id="UP000054359"/>
    </source>
</evidence>
<feature type="non-terminal residue" evidence="1">
    <location>
        <position position="35"/>
    </location>
</feature>
<name>A0A087T1J7_STEMI</name>
<gene>
    <name evidence="1" type="ORF">X975_12019</name>
</gene>
<evidence type="ECO:0000313" key="1">
    <source>
        <dbReference type="EMBL" id="KFM58986.1"/>
    </source>
</evidence>